<evidence type="ECO:0000256" key="7">
    <source>
        <dbReference type="ARBA" id="ARBA00022990"/>
    </source>
</evidence>
<evidence type="ECO:0000256" key="9">
    <source>
        <dbReference type="ARBA" id="ARBA00023242"/>
    </source>
</evidence>
<comment type="similarity">
    <text evidence="4">Belongs to the histone H4 family.</text>
</comment>
<dbReference type="GO" id="GO:0003677">
    <property type="term" value="F:DNA binding"/>
    <property type="evidence" value="ECO:0007669"/>
    <property type="project" value="UniProtKB-KW"/>
</dbReference>
<dbReference type="GO" id="GO:0005634">
    <property type="term" value="C:nucleus"/>
    <property type="evidence" value="ECO:0007669"/>
    <property type="project" value="UniProtKB-SubCell"/>
</dbReference>
<keyword evidence="6" id="KW-0158">Chromosome</keyword>
<feature type="domain" description="RRM" evidence="12">
    <location>
        <begin position="453"/>
        <end position="526"/>
    </location>
</feature>
<evidence type="ECO:0000256" key="1">
    <source>
        <dbReference type="ARBA" id="ARBA00002001"/>
    </source>
</evidence>
<comment type="subunit">
    <text evidence="5">The nucleosome is a histone octamer containing two molecules each of H2A, H2B, H3 and H4 assembled in one H3-H4 heterotetramer and two H2A-H2B heterodimers. The octamer wraps approximately 147 bp of DNA.</text>
</comment>
<dbReference type="SMART" id="SM00360">
    <property type="entry name" value="RRM"/>
    <property type="match status" value="3"/>
</dbReference>
<dbReference type="InterPro" id="IPR001951">
    <property type="entry name" value="Histone_H4"/>
</dbReference>
<keyword evidence="9" id="KW-0539">Nucleus</keyword>
<name>A0A8S1M301_PARPR</name>
<dbReference type="GO" id="GO:0003723">
    <property type="term" value="F:RNA binding"/>
    <property type="evidence" value="ECO:0007669"/>
    <property type="project" value="UniProtKB-UniRule"/>
</dbReference>
<dbReference type="EMBL" id="CAJJDM010000052">
    <property type="protein sequence ID" value="CAD8074297.1"/>
    <property type="molecule type" value="Genomic_DNA"/>
</dbReference>
<organism evidence="13 14">
    <name type="scientific">Paramecium primaurelia</name>
    <dbReference type="NCBI Taxonomy" id="5886"/>
    <lineage>
        <taxon>Eukaryota</taxon>
        <taxon>Sar</taxon>
        <taxon>Alveolata</taxon>
        <taxon>Ciliophora</taxon>
        <taxon>Intramacronucleata</taxon>
        <taxon>Oligohymenophorea</taxon>
        <taxon>Peniculida</taxon>
        <taxon>Parameciidae</taxon>
        <taxon>Paramecium</taxon>
    </lineage>
</organism>
<evidence type="ECO:0000313" key="14">
    <source>
        <dbReference type="Proteomes" id="UP000688137"/>
    </source>
</evidence>
<dbReference type="InterPro" id="IPR000504">
    <property type="entry name" value="RRM_dom"/>
</dbReference>
<feature type="domain" description="RRM" evidence="12">
    <location>
        <begin position="574"/>
        <end position="642"/>
    </location>
</feature>
<evidence type="ECO:0000313" key="13">
    <source>
        <dbReference type="EMBL" id="CAD8074297.1"/>
    </source>
</evidence>
<gene>
    <name evidence="13" type="ORF">PPRIM_AZ9-3.1.T0520203</name>
</gene>
<dbReference type="FunFam" id="3.30.70.330:FF:000987">
    <property type="entry name" value="Uncharacterized protein"/>
    <property type="match status" value="1"/>
</dbReference>
<dbReference type="PANTHER" id="PTHR10484">
    <property type="entry name" value="HISTONE H4"/>
    <property type="match status" value="1"/>
</dbReference>
<evidence type="ECO:0000256" key="10">
    <source>
        <dbReference type="ARBA" id="ARBA00023269"/>
    </source>
</evidence>
<keyword evidence="11" id="KW-0694">RNA-binding</keyword>
<evidence type="ECO:0000256" key="6">
    <source>
        <dbReference type="ARBA" id="ARBA00022454"/>
    </source>
</evidence>
<keyword evidence="10" id="KW-0544">Nucleosome core</keyword>
<evidence type="ECO:0000256" key="5">
    <source>
        <dbReference type="ARBA" id="ARBA00011538"/>
    </source>
</evidence>
<keyword evidence="7" id="KW-0007">Acetylation</keyword>
<evidence type="ECO:0000259" key="12">
    <source>
        <dbReference type="PROSITE" id="PS50102"/>
    </source>
</evidence>
<evidence type="ECO:0000256" key="11">
    <source>
        <dbReference type="PROSITE-ProRule" id="PRU00176"/>
    </source>
</evidence>
<dbReference type="FunFam" id="1.10.20.10:FF:000012">
    <property type="entry name" value="Histone H4"/>
    <property type="match status" value="1"/>
</dbReference>
<dbReference type="AlphaFoldDB" id="A0A8S1M301"/>
<dbReference type="Proteomes" id="UP000688137">
    <property type="component" value="Unassembled WGS sequence"/>
</dbReference>
<accession>A0A8S1M301</accession>
<evidence type="ECO:0000256" key="2">
    <source>
        <dbReference type="ARBA" id="ARBA00004123"/>
    </source>
</evidence>
<dbReference type="SMART" id="SM00417">
    <property type="entry name" value="H4"/>
    <property type="match status" value="1"/>
</dbReference>
<dbReference type="GO" id="GO:0030527">
    <property type="term" value="F:structural constituent of chromatin"/>
    <property type="evidence" value="ECO:0007669"/>
    <property type="project" value="InterPro"/>
</dbReference>
<keyword evidence="8" id="KW-0238">DNA-binding</keyword>
<reference evidence="13" key="1">
    <citation type="submission" date="2021-01" db="EMBL/GenBank/DDBJ databases">
        <authorList>
            <consortium name="Genoscope - CEA"/>
            <person name="William W."/>
        </authorList>
    </citation>
    <scope>NUCLEOTIDE SEQUENCE</scope>
</reference>
<evidence type="ECO:0000256" key="3">
    <source>
        <dbReference type="ARBA" id="ARBA00004286"/>
    </source>
</evidence>
<dbReference type="OMA" id="NIDKMIF"/>
<protein>
    <recommendedName>
        <fullName evidence="12">RRM domain-containing protein</fullName>
    </recommendedName>
</protein>
<dbReference type="GO" id="GO:0000786">
    <property type="term" value="C:nucleosome"/>
    <property type="evidence" value="ECO:0007669"/>
    <property type="project" value="UniProtKB-KW"/>
</dbReference>
<evidence type="ECO:0000256" key="4">
    <source>
        <dbReference type="ARBA" id="ARBA00006564"/>
    </source>
</evidence>
<dbReference type="CDD" id="cd22912">
    <property type="entry name" value="HFD_H4"/>
    <property type="match status" value="1"/>
</dbReference>
<proteinExistence type="inferred from homology"/>
<dbReference type="Pfam" id="PF13893">
    <property type="entry name" value="RRM_5"/>
    <property type="match status" value="1"/>
</dbReference>
<keyword evidence="14" id="KW-1185">Reference proteome</keyword>
<sequence length="793" mass="91938">MNSQIDRNSDPPQTNVILVVITNKANKTLQHDKYLKVFSPFGTIQRMLIFERSLTWKTFVEYDNVESAFKARTQMNDKYFCDDPLLLMNVYASKLTYISFQENNVWGVDYTIQKQKQKEQSPPNEVNQSSQSLKPMQTVPQQNFQLLQSQMLFQHQMSQQIQLINTLMGQLQQVCVDGFATPLLQSIDLLNQIEKQQSILKDIHDYQQTFQNVTDNYQNFLQGFNQQDEQKSISIESSKNGKSNRKKLTLSNDKNAKNGDQIEFIQSYHESDITKDIMFHSQDKLIDQIQVQKMYQSDGKSINKAEELNFNGLGLRDSEDEADDSNQFEDELLNAQSDDEDINNGLFKFVDQKQGFTEKDRQQVFKKLNQDMSFDKVDNKVAAVVEKQTQKNTIEQSSRSVDNIDQLINKGKIIQRSIQQPTSKSQTIHQQPEKVDQYLIKQQQSYKNAHKSKVIYARWFDKKVVTSTMLYNIFSIYGNIDKMIFLKERSSCLIQYVSQEHAAIAKESLNEISFYGQQIKIFFSNYEEISLKTQPTKPGEIVFDVKTQEEYFQGSEDTHRIKPDSTYTLAPPCDTIQISNLTKNSCQASIMQQYMQEFGQIKAIKILTTGNKYLSIIKYTSTEVAFTTLANMNGFELDGRYLYDNIEIDLYKLTFLNKNYDQLIYEYSYLKLQYTTSQFYFHQFQLQQKREMAGKSGKGIGKISTQGHPRKPNKASIEGITKPAIRRLARRGGVKRISSFLYDDSRNVLKSFLDNVVRDAITYTIHARRKTVTVMDVVYSLKRQGRTLYGFGA</sequence>
<dbReference type="CDD" id="cd12422">
    <property type="entry name" value="RRM2_PTBP1_hnRNPL_like"/>
    <property type="match status" value="1"/>
</dbReference>
<dbReference type="FunFam" id="3.30.70.330:FF:000890">
    <property type="entry name" value="Uncharacterized protein"/>
    <property type="match status" value="1"/>
</dbReference>
<evidence type="ECO:0000256" key="8">
    <source>
        <dbReference type="ARBA" id="ARBA00023125"/>
    </source>
</evidence>
<comment type="subcellular location">
    <subcellularLocation>
        <location evidence="3">Chromosome</location>
    </subcellularLocation>
    <subcellularLocation>
        <location evidence="2">Nucleus</location>
    </subcellularLocation>
</comment>
<dbReference type="PROSITE" id="PS50102">
    <property type="entry name" value="RRM"/>
    <property type="match status" value="2"/>
</dbReference>
<comment type="caution">
    <text evidence="13">The sequence shown here is derived from an EMBL/GenBank/DDBJ whole genome shotgun (WGS) entry which is preliminary data.</text>
</comment>
<comment type="function">
    <text evidence="1">Core component of nucleosome. Nucleosomes wrap and compact DNA into chromatin, limiting DNA accessibility to the cellular machineries which require DNA as a template. Histones thereby play a central role in transcription regulation, DNA repair, DNA replication and chromosomal stability. DNA accessibility is regulated via a complex set of post-translational modifications of histones, also called histone code, and nucleosome remodeling.</text>
</comment>
<dbReference type="FunFam" id="3.30.70.330:FF:000566">
    <property type="entry name" value="Uncharacterized protein"/>
    <property type="match status" value="1"/>
</dbReference>